<sequence>MKLGLQLGYWGSEPPADGNVKLAQEAEALGFDSVWTAESWGNDVFTPLAWIGAHTTRIKLGTALAQLSARTPTACAMSALAIDRLSGGRMILGLGVSGPQVVEGWYGQPFDKPLARTREYVDIVRQVLRREGPVSNPGPHYPLPYTGPGALGVGKPLKANTHPLRADLPIYLGAEGPKNVAQTAAIADGWLPIYYNPFRPDIYADQLKDAKPGFEIAPLVMVNIHDNLQKALLPQKMALAFYVGGMGAKEHNFHKNLMGRMGYEAEAEKIQELFMAGRREEAVMAVPDPFADEISLCGPKERIKERLQVWRDSPATTLLVMGTGGAQMLRDMAEITL</sequence>
<dbReference type="OrthoDB" id="7239898at2"/>
<dbReference type="PANTHER" id="PTHR43244">
    <property type="match status" value="1"/>
</dbReference>
<gene>
    <name evidence="3" type="ORF">DENOEST_2548</name>
</gene>
<dbReference type="AlphaFoldDB" id="A0A6S6Y2Z0"/>
<dbReference type="CDD" id="cd01097">
    <property type="entry name" value="Tetrahydromethanopterin_reductase"/>
    <property type="match status" value="1"/>
</dbReference>
<evidence type="ECO:0000259" key="2">
    <source>
        <dbReference type="Pfam" id="PF00296"/>
    </source>
</evidence>
<keyword evidence="1 3" id="KW-0560">Oxidoreductase</keyword>
<dbReference type="EC" id="1.-.-.-" evidence="3"/>
<dbReference type="GO" id="GO:0016705">
    <property type="term" value="F:oxidoreductase activity, acting on paired donors, with incorporation or reduction of molecular oxygen"/>
    <property type="evidence" value="ECO:0007669"/>
    <property type="project" value="InterPro"/>
</dbReference>
<organism evidence="3 4">
    <name type="scientific">Denitratisoma oestradiolicum</name>
    <dbReference type="NCBI Taxonomy" id="311182"/>
    <lineage>
        <taxon>Bacteria</taxon>
        <taxon>Pseudomonadati</taxon>
        <taxon>Pseudomonadota</taxon>
        <taxon>Betaproteobacteria</taxon>
        <taxon>Nitrosomonadales</taxon>
        <taxon>Sterolibacteriaceae</taxon>
        <taxon>Denitratisoma</taxon>
    </lineage>
</organism>
<keyword evidence="4" id="KW-1185">Reference proteome</keyword>
<dbReference type="EMBL" id="LR778301">
    <property type="protein sequence ID" value="CAB1369713.1"/>
    <property type="molecule type" value="Genomic_DNA"/>
</dbReference>
<protein>
    <submittedName>
        <fullName evidence="3">Putative enzyme</fullName>
        <ecNumber evidence="3">1.-.-.-</ecNumber>
    </submittedName>
</protein>
<dbReference type="InterPro" id="IPR011251">
    <property type="entry name" value="Luciferase-like_dom"/>
</dbReference>
<dbReference type="RefSeq" id="WP_145771081.1">
    <property type="nucleotide sequence ID" value="NZ_LR778301.1"/>
</dbReference>
<reference evidence="3 4" key="1">
    <citation type="submission" date="2020-03" db="EMBL/GenBank/DDBJ databases">
        <authorList>
            <consortium name="Genoscope - CEA"/>
            <person name="William W."/>
        </authorList>
    </citation>
    <scope>NUCLEOTIDE SEQUENCE [LARGE SCALE GENOMIC DNA]</scope>
    <source>
        <strain evidence="4">DSM 16959</strain>
    </source>
</reference>
<dbReference type="NCBIfam" id="TIGR03559">
    <property type="entry name" value="F420_Rv3520c"/>
    <property type="match status" value="1"/>
</dbReference>
<dbReference type="InterPro" id="IPR019951">
    <property type="entry name" value="F420_OxRdatse_Rv3520c_pred"/>
</dbReference>
<name>A0A6S6Y2Z0_9PROT</name>
<dbReference type="Pfam" id="PF00296">
    <property type="entry name" value="Bac_luciferase"/>
    <property type="match status" value="1"/>
</dbReference>
<evidence type="ECO:0000256" key="1">
    <source>
        <dbReference type="ARBA" id="ARBA00023002"/>
    </source>
</evidence>
<dbReference type="Gene3D" id="3.20.20.30">
    <property type="entry name" value="Luciferase-like domain"/>
    <property type="match status" value="1"/>
</dbReference>
<evidence type="ECO:0000313" key="3">
    <source>
        <dbReference type="EMBL" id="CAB1369713.1"/>
    </source>
</evidence>
<dbReference type="InterPro" id="IPR050564">
    <property type="entry name" value="F420-G6PD/mer"/>
</dbReference>
<dbReference type="Proteomes" id="UP000515733">
    <property type="component" value="Chromosome"/>
</dbReference>
<dbReference type="InterPro" id="IPR036661">
    <property type="entry name" value="Luciferase-like_sf"/>
</dbReference>
<dbReference type="PANTHER" id="PTHR43244:SF1">
    <property type="entry name" value="5,10-METHYLENETETRAHYDROMETHANOPTERIN REDUCTASE"/>
    <property type="match status" value="1"/>
</dbReference>
<dbReference type="KEGG" id="doe:DENOEST_2548"/>
<proteinExistence type="predicted"/>
<accession>A0A6S6Y2Z0</accession>
<feature type="domain" description="Luciferase-like" evidence="2">
    <location>
        <begin position="14"/>
        <end position="316"/>
    </location>
</feature>
<evidence type="ECO:0000313" key="4">
    <source>
        <dbReference type="Proteomes" id="UP000515733"/>
    </source>
</evidence>
<dbReference type="SUPFAM" id="SSF51679">
    <property type="entry name" value="Bacterial luciferase-like"/>
    <property type="match status" value="1"/>
</dbReference>